<dbReference type="PROSITE" id="PS00191">
    <property type="entry name" value="CYTOCHROME_B5_1"/>
    <property type="match status" value="1"/>
</dbReference>
<evidence type="ECO:0000259" key="5">
    <source>
        <dbReference type="PROSITE" id="PS50255"/>
    </source>
</evidence>
<evidence type="ECO:0000256" key="1">
    <source>
        <dbReference type="ARBA" id="ARBA00022617"/>
    </source>
</evidence>
<comment type="similarity">
    <text evidence="4">Belongs to the cytochrome b5 family.</text>
</comment>
<dbReference type="GO" id="GO:0046872">
    <property type="term" value="F:metal ion binding"/>
    <property type="evidence" value="ECO:0007669"/>
    <property type="project" value="UniProtKB-UniRule"/>
</dbReference>
<dbReference type="EMBL" id="GDID01004236">
    <property type="protein sequence ID" value="JAP92370.1"/>
    <property type="molecule type" value="Transcribed_RNA"/>
</dbReference>
<name>A0A146K699_9EUKA</name>
<protein>
    <submittedName>
        <fullName evidence="6">Cytochrome b5-like Heme/Steroid binding domain-containing protein</fullName>
    </submittedName>
</protein>
<feature type="non-terminal residue" evidence="6">
    <location>
        <position position="123"/>
    </location>
</feature>
<dbReference type="SMART" id="SM01117">
    <property type="entry name" value="Cyt-b5"/>
    <property type="match status" value="1"/>
</dbReference>
<dbReference type="SUPFAM" id="SSF55856">
    <property type="entry name" value="Cytochrome b5-like heme/steroid binding domain"/>
    <property type="match status" value="1"/>
</dbReference>
<dbReference type="GO" id="GO:0004128">
    <property type="term" value="F:cytochrome-b5 reductase activity, acting on NAD(P)H"/>
    <property type="evidence" value="ECO:0007669"/>
    <property type="project" value="TreeGrafter"/>
</dbReference>
<evidence type="ECO:0000256" key="3">
    <source>
        <dbReference type="ARBA" id="ARBA00023004"/>
    </source>
</evidence>
<feature type="non-terminal residue" evidence="6">
    <location>
        <position position="1"/>
    </location>
</feature>
<reference evidence="6" key="1">
    <citation type="submission" date="2015-07" db="EMBL/GenBank/DDBJ databases">
        <title>Adaptation to a free-living lifestyle via gene acquisitions in the diplomonad Trepomonas sp. PC1.</title>
        <authorList>
            <person name="Xu F."/>
            <person name="Jerlstrom-Hultqvist J."/>
            <person name="Kolisko M."/>
            <person name="Simpson A.G.B."/>
            <person name="Roger A.J."/>
            <person name="Svard S.G."/>
            <person name="Andersson J.O."/>
        </authorList>
    </citation>
    <scope>NUCLEOTIDE SEQUENCE</scope>
    <source>
        <strain evidence="6">PC1</strain>
    </source>
</reference>
<evidence type="ECO:0000313" key="6">
    <source>
        <dbReference type="EMBL" id="JAP92370.1"/>
    </source>
</evidence>
<sequence>ENIITIFHLHQMRRQHPTFEHFQKAMANVNQMSVEDAMNNKITNEELRKHSTYKDAWVSYRGLVYDVTPYLNFHPGGLGCYSTYFGYDITKIASGIHGFVNIQQTIQKCLIGKLDGEAQTPVV</sequence>
<dbReference type="Pfam" id="PF00173">
    <property type="entry name" value="Cyt-b5"/>
    <property type="match status" value="1"/>
</dbReference>
<dbReference type="GO" id="GO:0005737">
    <property type="term" value="C:cytoplasm"/>
    <property type="evidence" value="ECO:0007669"/>
    <property type="project" value="TreeGrafter"/>
</dbReference>
<dbReference type="AlphaFoldDB" id="A0A146K699"/>
<accession>A0A146K699</accession>
<feature type="domain" description="Cytochrome b5 heme-binding" evidence="5">
    <location>
        <begin position="39"/>
        <end position="115"/>
    </location>
</feature>
<dbReference type="InterPro" id="IPR018506">
    <property type="entry name" value="Cyt_B5_heme-BS"/>
</dbReference>
<dbReference type="GO" id="GO:0020037">
    <property type="term" value="F:heme binding"/>
    <property type="evidence" value="ECO:0007669"/>
    <property type="project" value="UniProtKB-UniRule"/>
</dbReference>
<keyword evidence="1 4" id="KW-0349">Heme</keyword>
<evidence type="ECO:0000256" key="2">
    <source>
        <dbReference type="ARBA" id="ARBA00022723"/>
    </source>
</evidence>
<gene>
    <name evidence="6" type="ORF">TPC1_15715</name>
</gene>
<proteinExistence type="inferred from homology"/>
<dbReference type="PANTHER" id="PTHR46237">
    <property type="entry name" value="CYTOCHROME B5 REDUCTASE 4 FAMILY MEMBER"/>
    <property type="match status" value="1"/>
</dbReference>
<dbReference type="InterPro" id="IPR051872">
    <property type="entry name" value="Cytochrome_b5/Flavoprotein_Rdt"/>
</dbReference>
<dbReference type="InterPro" id="IPR036400">
    <property type="entry name" value="Cyt_B5-like_heme/steroid_sf"/>
</dbReference>
<keyword evidence="3 4" id="KW-0408">Iron</keyword>
<evidence type="ECO:0000256" key="4">
    <source>
        <dbReference type="RuleBase" id="RU362121"/>
    </source>
</evidence>
<dbReference type="InterPro" id="IPR001199">
    <property type="entry name" value="Cyt_B5-like_heme/steroid-bd"/>
</dbReference>
<organism evidence="6">
    <name type="scientific">Trepomonas sp. PC1</name>
    <dbReference type="NCBI Taxonomy" id="1076344"/>
    <lineage>
        <taxon>Eukaryota</taxon>
        <taxon>Metamonada</taxon>
        <taxon>Diplomonadida</taxon>
        <taxon>Hexamitidae</taxon>
        <taxon>Hexamitinae</taxon>
        <taxon>Trepomonas</taxon>
    </lineage>
</organism>
<dbReference type="PROSITE" id="PS50255">
    <property type="entry name" value="CYTOCHROME_B5_2"/>
    <property type="match status" value="1"/>
</dbReference>
<dbReference type="Gene3D" id="3.10.120.10">
    <property type="entry name" value="Cytochrome b5-like heme/steroid binding domain"/>
    <property type="match status" value="1"/>
</dbReference>
<dbReference type="PANTHER" id="PTHR46237:SF1">
    <property type="entry name" value="CYTOCHROME B5 REDUCTASE 4"/>
    <property type="match status" value="1"/>
</dbReference>
<keyword evidence="2 4" id="KW-0479">Metal-binding</keyword>